<gene>
    <name evidence="2" type="ORF">DXN05_15420</name>
</gene>
<dbReference type="Proteomes" id="UP000261284">
    <property type="component" value="Unassembled WGS sequence"/>
</dbReference>
<name>A0A3E1NHM0_9BACT</name>
<feature type="signal peptide" evidence="1">
    <location>
        <begin position="1"/>
        <end position="20"/>
    </location>
</feature>
<dbReference type="EMBL" id="QTJU01000005">
    <property type="protein sequence ID" value="RFM27407.1"/>
    <property type="molecule type" value="Genomic_DNA"/>
</dbReference>
<organism evidence="2 3">
    <name type="scientific">Deminuibacter soli</name>
    <dbReference type="NCBI Taxonomy" id="2291815"/>
    <lineage>
        <taxon>Bacteria</taxon>
        <taxon>Pseudomonadati</taxon>
        <taxon>Bacteroidota</taxon>
        <taxon>Chitinophagia</taxon>
        <taxon>Chitinophagales</taxon>
        <taxon>Chitinophagaceae</taxon>
        <taxon>Deminuibacter</taxon>
    </lineage>
</organism>
<evidence type="ECO:0000313" key="3">
    <source>
        <dbReference type="Proteomes" id="UP000261284"/>
    </source>
</evidence>
<keyword evidence="3" id="KW-1185">Reference proteome</keyword>
<protein>
    <recommendedName>
        <fullName evidence="4">Outer membrane protein beta-barrel domain-containing protein</fullName>
    </recommendedName>
</protein>
<dbReference type="OrthoDB" id="677368at2"/>
<reference evidence="2 3" key="1">
    <citation type="submission" date="2018-08" db="EMBL/GenBank/DDBJ databases">
        <title>Chitinophagaceae sp. K23C18032701, a novel bacterium isolated from forest soil.</title>
        <authorList>
            <person name="Wang C."/>
        </authorList>
    </citation>
    <scope>NUCLEOTIDE SEQUENCE [LARGE SCALE GENOMIC DNA]</scope>
    <source>
        <strain evidence="2 3">K23C18032701</strain>
    </source>
</reference>
<feature type="chain" id="PRO_5017716238" description="Outer membrane protein beta-barrel domain-containing protein" evidence="1">
    <location>
        <begin position="21"/>
        <end position="184"/>
    </location>
</feature>
<comment type="caution">
    <text evidence="2">The sequence shown here is derived from an EMBL/GenBank/DDBJ whole genome shotgun (WGS) entry which is preliminary data.</text>
</comment>
<dbReference type="RefSeq" id="WP_116848165.1">
    <property type="nucleotide sequence ID" value="NZ_QTJU01000005.1"/>
</dbReference>
<accession>A0A3E1NHM0</accession>
<evidence type="ECO:0008006" key="4">
    <source>
        <dbReference type="Google" id="ProtNLM"/>
    </source>
</evidence>
<keyword evidence="1" id="KW-0732">Signal</keyword>
<evidence type="ECO:0000313" key="2">
    <source>
        <dbReference type="EMBL" id="RFM27407.1"/>
    </source>
</evidence>
<dbReference type="AlphaFoldDB" id="A0A3E1NHM0"/>
<evidence type="ECO:0000256" key="1">
    <source>
        <dbReference type="SAM" id="SignalP"/>
    </source>
</evidence>
<sequence length="184" mass="20053">MKSLLAILALLLTAGINASAQFYDKPSHVSLEVQGVMPMGGYFAQSQKTGGGAAAKLIMPLSESADLVVSGGLFIFPGKMVPRGKTMINAGYLKPISLLAGFRYSFTPTDVLYDDEAMNTFYIEPRLGFSVIRSKSWVPTYAPTIGYLIRDKVDISFRYQATSSSNKYNQEAMLVFGVAYGLDF</sequence>
<proteinExistence type="predicted"/>